<dbReference type="OrthoDB" id="8244198at2"/>
<dbReference type="EMBL" id="CP039865">
    <property type="protein sequence ID" value="QCK88556.1"/>
    <property type="molecule type" value="Genomic_DNA"/>
</dbReference>
<dbReference type="InterPro" id="IPR009506">
    <property type="entry name" value="YjiS-like"/>
</dbReference>
<dbReference type="KEGG" id="paqt:E8L99_00825"/>
<accession>A0A4D7QSS9</accession>
<protein>
    <submittedName>
        <fullName evidence="2">DUF1127 domain-containing protein</fullName>
    </submittedName>
</protein>
<feature type="domain" description="YjiS-like" evidence="1">
    <location>
        <begin position="6"/>
        <end position="42"/>
    </location>
</feature>
<keyword evidence="3" id="KW-1185">Reference proteome</keyword>
<dbReference type="AlphaFoldDB" id="A0A4D7QSS9"/>
<gene>
    <name evidence="2" type="ORF">E8L99_00825</name>
</gene>
<dbReference type="Pfam" id="PF06568">
    <property type="entry name" value="YjiS-like"/>
    <property type="match status" value="1"/>
</dbReference>
<evidence type="ECO:0000313" key="3">
    <source>
        <dbReference type="Proteomes" id="UP000298588"/>
    </source>
</evidence>
<sequence length="50" mass="5511">MSALSQTVANYRAARAIDLAVAELHGMNDHMLRDIGVSRSEISHAVRYGR</sequence>
<evidence type="ECO:0000259" key="1">
    <source>
        <dbReference type="Pfam" id="PF06568"/>
    </source>
</evidence>
<reference evidence="2 3" key="1">
    <citation type="submission" date="2019-04" db="EMBL/GenBank/DDBJ databases">
        <title>Phreatobacter aquaticus sp. nov.</title>
        <authorList>
            <person name="Choi A."/>
            <person name="Baek K."/>
        </authorList>
    </citation>
    <scope>NUCLEOTIDE SEQUENCE [LARGE SCALE GENOMIC DNA]</scope>
    <source>
        <strain evidence="2 3">NMCR1094</strain>
    </source>
</reference>
<evidence type="ECO:0000313" key="2">
    <source>
        <dbReference type="EMBL" id="QCK88556.1"/>
    </source>
</evidence>
<dbReference type="Proteomes" id="UP000298588">
    <property type="component" value="Chromosome"/>
</dbReference>
<proteinExistence type="predicted"/>
<organism evidence="2 3">
    <name type="scientific">Phreatobacter aquaticus</name>
    <dbReference type="NCBI Taxonomy" id="2570229"/>
    <lineage>
        <taxon>Bacteria</taxon>
        <taxon>Pseudomonadati</taxon>
        <taxon>Pseudomonadota</taxon>
        <taxon>Alphaproteobacteria</taxon>
        <taxon>Hyphomicrobiales</taxon>
        <taxon>Phreatobacteraceae</taxon>
        <taxon>Phreatobacter</taxon>
    </lineage>
</organism>
<name>A0A4D7QSS9_9HYPH</name>